<accession>A0A248TNN1</accession>
<dbReference type="OrthoDB" id="7441206at2"/>
<dbReference type="Pfam" id="PF06032">
    <property type="entry name" value="S-Me-THD_N"/>
    <property type="match status" value="1"/>
</dbReference>
<dbReference type="Pfam" id="PF20906">
    <property type="entry name" value="S-Me-THD_C"/>
    <property type="match status" value="1"/>
</dbReference>
<evidence type="ECO:0008006" key="5">
    <source>
        <dbReference type="Google" id="ProtNLM"/>
    </source>
</evidence>
<dbReference type="Proteomes" id="UP000215137">
    <property type="component" value="Chromosome"/>
</dbReference>
<evidence type="ECO:0000313" key="4">
    <source>
        <dbReference type="Proteomes" id="UP000215137"/>
    </source>
</evidence>
<dbReference type="InterPro" id="IPR048350">
    <property type="entry name" value="S-Me-THD-like_C"/>
</dbReference>
<dbReference type="InterPro" id="IPR024071">
    <property type="entry name" value="S-Me-THD_C_sf"/>
</dbReference>
<dbReference type="RefSeq" id="WP_095373309.1">
    <property type="nucleotide sequence ID" value="NZ_CP022983.1"/>
</dbReference>
<evidence type="ECO:0000259" key="1">
    <source>
        <dbReference type="Pfam" id="PF06032"/>
    </source>
</evidence>
<reference evidence="3 4" key="1">
    <citation type="submission" date="2017-08" db="EMBL/GenBank/DDBJ databases">
        <title>Complete Genome Sequence of Bacillus kochii Oregon-R-modENCODE STRAIN BDGP4, isolated from Drosophila melanogaster gut.</title>
        <authorList>
            <person name="Wan K.H."/>
            <person name="Yu C."/>
            <person name="Park S."/>
            <person name="Hammonds A.S."/>
            <person name="Booth B.W."/>
            <person name="Celniker S.E."/>
        </authorList>
    </citation>
    <scope>NUCLEOTIDE SEQUENCE [LARGE SCALE GENOMIC DNA]</scope>
    <source>
        <strain evidence="3 4">BDGP4</strain>
    </source>
</reference>
<keyword evidence="4" id="KW-1185">Reference proteome</keyword>
<sequence>MPWKITKEDIRFISLGARILSCGGGGNTRSIEALILSVMKDDDVIEVIPIHEVKDDWWVTAIGIMGSTVLFNEDLPTGEEVETALSLYEKEYNKNVDALISIEIGGVNALAPLLLALKRHLPVIDGDGMGRAFPELYMTTLHLNGIPLAPLSLVTQENMKFIPSSYTSDQAVDEAKSFAKNNGGHSHLVGYGASGDEIKTSMLSGTLYLAYRLGKIIASYGDGMTRLRQIMNAFENSIYGELSFVIKGYVTEVSRWFENEGIVGKLFIESYTKQHNQKIEIQFMNEFFFIHNGENIYRVPDLIVFLHIDSLEPISVVDIQKAQSVIVLVIPAPNILHTTDMLTLIHMKESYQLLKKEEDQ</sequence>
<feature type="domain" description="S-Me-THD-like C-terminal" evidence="2">
    <location>
        <begin position="175"/>
        <end position="344"/>
    </location>
</feature>
<evidence type="ECO:0000259" key="2">
    <source>
        <dbReference type="Pfam" id="PF20906"/>
    </source>
</evidence>
<dbReference type="AlphaFoldDB" id="A0A248TNN1"/>
<feature type="domain" description="S-Me-THD N-terminal" evidence="1">
    <location>
        <begin position="8"/>
        <end position="161"/>
    </location>
</feature>
<dbReference type="Gene3D" id="2.40.390.10">
    <property type="entry name" value="CV3147-like"/>
    <property type="match status" value="1"/>
</dbReference>
<name>A0A248TNN1_9BACI</name>
<dbReference type="InterPro" id="IPR010318">
    <property type="entry name" value="S-Me-THD_N"/>
</dbReference>
<dbReference type="KEGG" id="bko:CKF48_22005"/>
<evidence type="ECO:0000313" key="3">
    <source>
        <dbReference type="EMBL" id="ASV69745.1"/>
    </source>
</evidence>
<dbReference type="SUPFAM" id="SSF160991">
    <property type="entry name" value="CV3147-like"/>
    <property type="match status" value="1"/>
</dbReference>
<proteinExistence type="predicted"/>
<dbReference type="EMBL" id="CP022983">
    <property type="protein sequence ID" value="ASV69745.1"/>
    <property type="molecule type" value="Genomic_DNA"/>
</dbReference>
<dbReference type="InterPro" id="IPR027479">
    <property type="entry name" value="S-Me-THD_N_sf"/>
</dbReference>
<protein>
    <recommendedName>
        <fullName evidence="5">DUF917 domain-containing protein</fullName>
    </recommendedName>
</protein>
<organism evidence="3 4">
    <name type="scientific">Cytobacillus kochii</name>
    <dbReference type="NCBI Taxonomy" id="859143"/>
    <lineage>
        <taxon>Bacteria</taxon>
        <taxon>Bacillati</taxon>
        <taxon>Bacillota</taxon>
        <taxon>Bacilli</taxon>
        <taxon>Bacillales</taxon>
        <taxon>Bacillaceae</taxon>
        <taxon>Cytobacillus</taxon>
    </lineage>
</organism>
<dbReference type="Gene3D" id="3.40.1610.10">
    <property type="entry name" value="CV3147-like domain"/>
    <property type="match status" value="1"/>
</dbReference>
<gene>
    <name evidence="3" type="ORF">CKF48_22005</name>
</gene>